<evidence type="ECO:0000256" key="1">
    <source>
        <dbReference type="SAM" id="Phobius"/>
    </source>
</evidence>
<keyword evidence="1" id="KW-1133">Transmembrane helix</keyword>
<sequence>MMWIVYVVLSQQNQLILQRLKFVGLWRVQGFLIQLFPLISLLIGSFQVWLNLNLLLHLFHLNIEFLSLEMEIPKVAMIFCTYSCAVGVTCY</sequence>
<dbReference type="Gramene" id="MELO3C029054.2.1">
    <property type="protein sequence ID" value="MELO3C029054.2.1"/>
    <property type="gene ID" value="MELO3C029054.2"/>
</dbReference>
<name>A0A9I9E5H7_CUCME</name>
<keyword evidence="1" id="KW-0472">Membrane</keyword>
<organism evidence="2">
    <name type="scientific">Cucumis melo</name>
    <name type="common">Muskmelon</name>
    <dbReference type="NCBI Taxonomy" id="3656"/>
    <lineage>
        <taxon>Eukaryota</taxon>
        <taxon>Viridiplantae</taxon>
        <taxon>Streptophyta</taxon>
        <taxon>Embryophyta</taxon>
        <taxon>Tracheophyta</taxon>
        <taxon>Spermatophyta</taxon>
        <taxon>Magnoliopsida</taxon>
        <taxon>eudicotyledons</taxon>
        <taxon>Gunneridae</taxon>
        <taxon>Pentapetalae</taxon>
        <taxon>rosids</taxon>
        <taxon>fabids</taxon>
        <taxon>Cucurbitales</taxon>
        <taxon>Cucurbitaceae</taxon>
        <taxon>Benincaseae</taxon>
        <taxon>Cucumis</taxon>
    </lineage>
</organism>
<dbReference type="AlphaFoldDB" id="A0A9I9E5H7"/>
<proteinExistence type="predicted"/>
<evidence type="ECO:0000313" key="2">
    <source>
        <dbReference type="EnsemblPlants" id="MELO3C029054.2.1"/>
    </source>
</evidence>
<protein>
    <submittedName>
        <fullName evidence="2">Uncharacterized protein</fullName>
    </submittedName>
</protein>
<dbReference type="EnsemblPlants" id="MELO3C029054.2.1">
    <property type="protein sequence ID" value="MELO3C029054.2.1"/>
    <property type="gene ID" value="MELO3C029054.2"/>
</dbReference>
<reference evidence="2" key="1">
    <citation type="submission" date="2023-03" db="UniProtKB">
        <authorList>
            <consortium name="EnsemblPlants"/>
        </authorList>
    </citation>
    <scope>IDENTIFICATION</scope>
</reference>
<feature type="transmembrane region" description="Helical" evidence="1">
    <location>
        <begin position="31"/>
        <end position="52"/>
    </location>
</feature>
<keyword evidence="1" id="KW-0812">Transmembrane</keyword>
<accession>A0A9I9E5H7</accession>